<accession>A0A7J7MX08</accession>
<protein>
    <submittedName>
        <fullName evidence="1">Uncharacterized protein</fullName>
    </submittedName>
</protein>
<reference evidence="1 2" key="1">
    <citation type="journal article" date="2020" name="IScience">
        <title>Genome Sequencing of the Endangered Kingdonia uniflora (Circaeasteraceae, Ranunculales) Reveals Potential Mechanisms of Evolutionary Specialization.</title>
        <authorList>
            <person name="Sun Y."/>
            <person name="Deng T."/>
            <person name="Zhang A."/>
            <person name="Moore M.J."/>
            <person name="Landis J.B."/>
            <person name="Lin N."/>
            <person name="Zhang H."/>
            <person name="Zhang X."/>
            <person name="Huang J."/>
            <person name="Zhang X."/>
            <person name="Sun H."/>
            <person name="Wang H."/>
        </authorList>
    </citation>
    <scope>NUCLEOTIDE SEQUENCE [LARGE SCALE GENOMIC DNA]</scope>
    <source>
        <strain evidence="1">TB1705</strain>
        <tissue evidence="1">Leaf</tissue>
    </source>
</reference>
<evidence type="ECO:0000313" key="2">
    <source>
        <dbReference type="Proteomes" id="UP000541444"/>
    </source>
</evidence>
<comment type="caution">
    <text evidence="1">The sequence shown here is derived from an EMBL/GenBank/DDBJ whole genome shotgun (WGS) entry which is preliminary data.</text>
</comment>
<name>A0A7J7MX08_9MAGN</name>
<gene>
    <name evidence="1" type="ORF">GIB67_032252</name>
</gene>
<dbReference type="OrthoDB" id="1928532at2759"/>
<keyword evidence="2" id="KW-1185">Reference proteome</keyword>
<organism evidence="1 2">
    <name type="scientific">Kingdonia uniflora</name>
    <dbReference type="NCBI Taxonomy" id="39325"/>
    <lineage>
        <taxon>Eukaryota</taxon>
        <taxon>Viridiplantae</taxon>
        <taxon>Streptophyta</taxon>
        <taxon>Embryophyta</taxon>
        <taxon>Tracheophyta</taxon>
        <taxon>Spermatophyta</taxon>
        <taxon>Magnoliopsida</taxon>
        <taxon>Ranunculales</taxon>
        <taxon>Circaeasteraceae</taxon>
        <taxon>Kingdonia</taxon>
    </lineage>
</organism>
<evidence type="ECO:0000313" key="1">
    <source>
        <dbReference type="EMBL" id="KAF6159481.1"/>
    </source>
</evidence>
<proteinExistence type="predicted"/>
<dbReference type="EMBL" id="JACGCM010001193">
    <property type="protein sequence ID" value="KAF6159481.1"/>
    <property type="molecule type" value="Genomic_DNA"/>
</dbReference>
<sequence length="212" mass="24267">MAASLARRSTHLRNLWRPTRTTPISYLTSPPIQPNFTFQQTRILPIRSPSRFRRELTWLLPVHSAIASACLVSKLPSIADVTNEVSIDDGDLIAKLLPKINDGGEQEEPIKPLILRSEGLYSKEENIGVIMTYWRLQNFTEDPEKDSLYYCELIVACRQLLHYTELQEVTTVAQVTFGGVMFTNRFILENRVNKIIKDQEELTYLAMEALKA</sequence>
<dbReference type="Proteomes" id="UP000541444">
    <property type="component" value="Unassembled WGS sequence"/>
</dbReference>
<dbReference type="AlphaFoldDB" id="A0A7J7MX08"/>